<dbReference type="EMBL" id="JHEG02000012">
    <property type="protein sequence ID" value="KIE13645.1"/>
    <property type="molecule type" value="Genomic_DNA"/>
</dbReference>
<evidence type="ECO:0000313" key="2">
    <source>
        <dbReference type="EMBL" id="KIE13645.1"/>
    </source>
</evidence>
<keyword evidence="3" id="KW-1185">Reference proteome</keyword>
<dbReference type="OrthoDB" id="440486at2"/>
<gene>
    <name evidence="2" type="ORF">DA73_0202920</name>
    <name evidence="1" type="ORF">DA73_0400001505</name>
</gene>
<accession>A0A0C1RNQ5</accession>
<dbReference type="Pfam" id="PF08852">
    <property type="entry name" value="DUF1822"/>
    <property type="match status" value="1"/>
</dbReference>
<dbReference type="STRING" id="1479485.DA73_0202920"/>
<dbReference type="Proteomes" id="UP000029738">
    <property type="component" value="Unassembled WGS sequence"/>
</dbReference>
<protein>
    <submittedName>
        <fullName evidence="1">DUF1822 family protein</fullName>
    </submittedName>
</protein>
<evidence type="ECO:0000313" key="1">
    <source>
        <dbReference type="EMBL" id="KAF3884309.1"/>
    </source>
</evidence>
<evidence type="ECO:0000313" key="3">
    <source>
        <dbReference type="Proteomes" id="UP000029738"/>
    </source>
</evidence>
<comment type="caution">
    <text evidence="2">The sequence shown here is derived from an EMBL/GenBank/DDBJ whole genome shotgun (WGS) entry which is preliminary data.</text>
</comment>
<dbReference type="InterPro" id="IPR014951">
    <property type="entry name" value="DUF1822"/>
</dbReference>
<proteinExistence type="predicted"/>
<dbReference type="RefSeq" id="WP_038082010.1">
    <property type="nucleotide sequence ID" value="NZ_JHEG04000001.1"/>
</dbReference>
<reference evidence="2" key="1">
    <citation type="journal article" date="2015" name="Genome Announc.">
        <title>Draft Genome Sequence of Tolypothrix boutellei Strain VB521301.</title>
        <authorList>
            <person name="Chandrababunaidu M.M."/>
            <person name="Singh D."/>
            <person name="Sen D."/>
            <person name="Bhan S."/>
            <person name="Das S."/>
            <person name="Gupta A."/>
            <person name="Adhikary S.P."/>
            <person name="Tripathy S."/>
        </authorList>
    </citation>
    <scope>NUCLEOTIDE SEQUENCE</scope>
    <source>
        <strain evidence="2">VB521301</strain>
    </source>
</reference>
<sequence>MSQLSLNSTSVRLILPESIWLEPEHFYQAIQTSNQIMNESQQWQIYLNSLGLLGFEQWLTARLPEQLIQKHTHVIETCAQLQLGEFKFCLISTENILDEVVNIPESTIHQHEQLAHFYVVLEVSEEQEEVIIRGCLRYDRLITYCSSDFLQDGFYQLPLSVFDPEPNHLLHYYLYLEPSSIPLPVATPEQVSDKILTYFNETRTKLSQWFLGACDEGWEIIDSMLDRETNLAFNTRNAQSGIKRAKLIDLGVQLGNQTVALLVNITEETEEKLGVLIQLHPTNGERVLPSNVKLTLFSKAGKTLQEVTSRTQDNYIQLKPFKGETGKRFSLEVSLEETRVREHFEL</sequence>
<reference evidence="1" key="2">
    <citation type="submission" date="2019-11" db="EMBL/GenBank/DDBJ databases">
        <title>Improved Assembly of Tolypothrix boutellei genome.</title>
        <authorList>
            <person name="Sarangi A.N."/>
            <person name="Mukherjee M."/>
            <person name="Ghosh S."/>
            <person name="Singh D."/>
            <person name="Das A."/>
            <person name="Kant S."/>
            <person name="Prusty A."/>
            <person name="Tripathy S."/>
        </authorList>
    </citation>
    <scope>NUCLEOTIDE SEQUENCE</scope>
    <source>
        <strain evidence="1">VB521301</strain>
    </source>
</reference>
<dbReference type="AlphaFoldDB" id="A0A0C1RNQ5"/>
<organism evidence="2">
    <name type="scientific">Tolypothrix bouteillei VB521301</name>
    <dbReference type="NCBI Taxonomy" id="1479485"/>
    <lineage>
        <taxon>Bacteria</taxon>
        <taxon>Bacillati</taxon>
        <taxon>Cyanobacteriota</taxon>
        <taxon>Cyanophyceae</taxon>
        <taxon>Nostocales</taxon>
        <taxon>Tolypothrichaceae</taxon>
        <taxon>Tolypothrix</taxon>
    </lineage>
</organism>
<dbReference type="EMBL" id="JHEG04000001">
    <property type="protein sequence ID" value="KAF3884309.1"/>
    <property type="molecule type" value="Genomic_DNA"/>
</dbReference>
<name>A0A0C1RNQ5_9CYAN</name>